<dbReference type="InterPro" id="IPR026369">
    <property type="entry name" value="CxxC_20_CxxC"/>
</dbReference>
<feature type="transmembrane region" description="Helical" evidence="1">
    <location>
        <begin position="76"/>
        <end position="97"/>
    </location>
</feature>
<accession>A0A923RIX8</accession>
<comment type="caution">
    <text evidence="2">The sequence shown here is derived from an EMBL/GenBank/DDBJ whole genome shotgun (WGS) entry which is preliminary data.</text>
</comment>
<dbReference type="NCBIfam" id="TIGR04104">
    <property type="entry name" value="cxxc_20_cxxc"/>
    <property type="match status" value="1"/>
</dbReference>
<evidence type="ECO:0000313" key="3">
    <source>
        <dbReference type="Proteomes" id="UP000637359"/>
    </source>
</evidence>
<keyword evidence="3" id="KW-1185">Reference proteome</keyword>
<evidence type="ECO:0000313" key="2">
    <source>
        <dbReference type="EMBL" id="MBC5637506.1"/>
    </source>
</evidence>
<keyword evidence="1" id="KW-0472">Membrane</keyword>
<keyword evidence="1" id="KW-0812">Transmembrane</keyword>
<gene>
    <name evidence="2" type="ORF">H8S33_11875</name>
</gene>
<reference evidence="2" key="1">
    <citation type="submission" date="2020-08" db="EMBL/GenBank/DDBJ databases">
        <title>Genome public.</title>
        <authorList>
            <person name="Liu C."/>
            <person name="Sun Q."/>
        </authorList>
    </citation>
    <scope>NUCLEOTIDE SEQUENCE</scope>
    <source>
        <strain evidence="2">BX22</strain>
    </source>
</reference>
<protein>
    <recommendedName>
        <fullName evidence="4">CXXC-20-CXXC protein</fullName>
    </recommendedName>
</protein>
<dbReference type="EMBL" id="JACOOL010000008">
    <property type="protein sequence ID" value="MBC5637506.1"/>
    <property type="molecule type" value="Genomic_DNA"/>
</dbReference>
<dbReference type="Proteomes" id="UP000637359">
    <property type="component" value="Unassembled WGS sequence"/>
</dbReference>
<keyword evidence="1" id="KW-1133">Transmembrane helix</keyword>
<name>A0A923RIX8_9BACI</name>
<evidence type="ECO:0008006" key="4">
    <source>
        <dbReference type="Google" id="ProtNLM"/>
    </source>
</evidence>
<proteinExistence type="predicted"/>
<organism evidence="2 3">
    <name type="scientific">Ornithinibacillus hominis</name>
    <dbReference type="NCBI Taxonomy" id="2763055"/>
    <lineage>
        <taxon>Bacteria</taxon>
        <taxon>Bacillati</taxon>
        <taxon>Bacillota</taxon>
        <taxon>Bacilli</taxon>
        <taxon>Bacillales</taxon>
        <taxon>Bacillaceae</taxon>
        <taxon>Ornithinibacillus</taxon>
    </lineage>
</organism>
<feature type="transmembrane region" description="Helical" evidence="1">
    <location>
        <begin position="47"/>
        <end position="64"/>
    </location>
</feature>
<dbReference type="RefSeq" id="WP_186870218.1">
    <property type="nucleotide sequence ID" value="NZ_JACOOL010000008.1"/>
</dbReference>
<evidence type="ECO:0000256" key="1">
    <source>
        <dbReference type="SAM" id="Phobius"/>
    </source>
</evidence>
<dbReference type="AlphaFoldDB" id="A0A923RIX8"/>
<sequence>MQSCEKCHTRFKWSEIYNSNWMLGDKNGTITCRECGTKHHIKENSKLLRMLIIIPLVMICYKFTEQLTDKSFLFYALFIFITICMYMIVATVFPLFLKFQPEKTIRK</sequence>